<sequence length="196" mass="20465">MDAEEAPGRLRYVRSPAVRLTGIVPTVAAVTFQDVPTASVKTTLPLGRVPDRLSPQGAIDVVQVRDVKTTGRYLVAEGTGDPRGASAKSGGWRRDRRVVDVGEAQWMVTPQERAAQQVRITDIAPEVEGGACAAPLGGSLVEVLSQGATDVIPLSSRRPTRGTAAGGTACTTKWAAARPRRCSAAPTANPSSSPRS</sequence>
<evidence type="ECO:0000313" key="2">
    <source>
        <dbReference type="EMBL" id="MFB9521892.1"/>
    </source>
</evidence>
<name>A0ABV5PFC7_STRCM</name>
<evidence type="ECO:0000313" key="3">
    <source>
        <dbReference type="Proteomes" id="UP001589718"/>
    </source>
</evidence>
<comment type="caution">
    <text evidence="2">The sequence shown here is derived from an EMBL/GenBank/DDBJ whole genome shotgun (WGS) entry which is preliminary data.</text>
</comment>
<gene>
    <name evidence="2" type="ORF">ACFFTU_18260</name>
</gene>
<dbReference type="RefSeq" id="WP_345228645.1">
    <property type="nucleotide sequence ID" value="NZ_BAAAXE010000015.1"/>
</dbReference>
<evidence type="ECO:0000256" key="1">
    <source>
        <dbReference type="SAM" id="MobiDB-lite"/>
    </source>
</evidence>
<protein>
    <submittedName>
        <fullName evidence="2">Uncharacterized protein</fullName>
    </submittedName>
</protein>
<dbReference type="Proteomes" id="UP001589718">
    <property type="component" value="Unassembled WGS sequence"/>
</dbReference>
<feature type="region of interest" description="Disordered" evidence="1">
    <location>
        <begin position="177"/>
        <end position="196"/>
    </location>
</feature>
<keyword evidence="3" id="KW-1185">Reference proteome</keyword>
<reference evidence="2 3" key="1">
    <citation type="submission" date="2024-09" db="EMBL/GenBank/DDBJ databases">
        <authorList>
            <person name="Sun Q."/>
            <person name="Mori K."/>
        </authorList>
    </citation>
    <scope>NUCLEOTIDE SEQUENCE [LARGE SCALE GENOMIC DNA]</scope>
    <source>
        <strain evidence="2 3">JCM 4362</strain>
    </source>
</reference>
<organism evidence="2 3">
    <name type="scientific">Streptomyces cremeus</name>
    <dbReference type="NCBI Taxonomy" id="66881"/>
    <lineage>
        <taxon>Bacteria</taxon>
        <taxon>Bacillati</taxon>
        <taxon>Actinomycetota</taxon>
        <taxon>Actinomycetes</taxon>
        <taxon>Kitasatosporales</taxon>
        <taxon>Streptomycetaceae</taxon>
        <taxon>Streptomyces</taxon>
    </lineage>
</organism>
<dbReference type="EMBL" id="JBHMCR010000009">
    <property type="protein sequence ID" value="MFB9521892.1"/>
    <property type="molecule type" value="Genomic_DNA"/>
</dbReference>
<proteinExistence type="predicted"/>
<accession>A0ABV5PFC7</accession>